<proteinExistence type="predicted"/>
<evidence type="ECO:0000313" key="1">
    <source>
        <dbReference type="EMBL" id="KAK8484388.1"/>
    </source>
</evidence>
<comment type="caution">
    <text evidence="1">The sequence shown here is derived from an EMBL/GenBank/DDBJ whole genome shotgun (WGS) entry which is preliminary data.</text>
</comment>
<accession>A0ABR1ZVD2</accession>
<dbReference type="Proteomes" id="UP001396334">
    <property type="component" value="Unassembled WGS sequence"/>
</dbReference>
<organism evidence="1 2">
    <name type="scientific">Hibiscus sabdariffa</name>
    <name type="common">roselle</name>
    <dbReference type="NCBI Taxonomy" id="183260"/>
    <lineage>
        <taxon>Eukaryota</taxon>
        <taxon>Viridiplantae</taxon>
        <taxon>Streptophyta</taxon>
        <taxon>Embryophyta</taxon>
        <taxon>Tracheophyta</taxon>
        <taxon>Spermatophyta</taxon>
        <taxon>Magnoliopsida</taxon>
        <taxon>eudicotyledons</taxon>
        <taxon>Gunneridae</taxon>
        <taxon>Pentapetalae</taxon>
        <taxon>rosids</taxon>
        <taxon>malvids</taxon>
        <taxon>Malvales</taxon>
        <taxon>Malvaceae</taxon>
        <taxon>Malvoideae</taxon>
        <taxon>Hibiscus</taxon>
    </lineage>
</organism>
<gene>
    <name evidence="1" type="ORF">V6N11_029224</name>
</gene>
<dbReference type="EMBL" id="JBBPBN010000577">
    <property type="protein sequence ID" value="KAK8484388.1"/>
    <property type="molecule type" value="Genomic_DNA"/>
</dbReference>
<sequence length="153" mass="16277">MKKGSTTGENSTPLLKTKDFLILHSSFFWCPDLAHDTIIPPTKVANHVLPTEAPGTSGLHQTSEELVAPMIADASMAIPATSTNIEEATSPAVSSNSIGAQHAWDTQTEVPQQSGGHDHQVLHFPSNSGESSSVGLQLHIFKVQKENKTNKAG</sequence>
<evidence type="ECO:0000313" key="2">
    <source>
        <dbReference type="Proteomes" id="UP001396334"/>
    </source>
</evidence>
<name>A0ABR1ZVD2_9ROSI</name>
<keyword evidence="2" id="KW-1185">Reference proteome</keyword>
<reference evidence="1 2" key="1">
    <citation type="journal article" date="2024" name="G3 (Bethesda)">
        <title>Genome assembly of Hibiscus sabdariffa L. provides insights into metabolisms of medicinal natural products.</title>
        <authorList>
            <person name="Kim T."/>
        </authorList>
    </citation>
    <scope>NUCLEOTIDE SEQUENCE [LARGE SCALE GENOMIC DNA]</scope>
    <source>
        <strain evidence="1">TK-2024</strain>
        <tissue evidence="1">Old leaves</tissue>
    </source>
</reference>
<protein>
    <submittedName>
        <fullName evidence="1">Uncharacterized protein</fullName>
    </submittedName>
</protein>